<evidence type="ECO:0000256" key="4">
    <source>
        <dbReference type="ARBA" id="ARBA00022679"/>
    </source>
</evidence>
<dbReference type="GO" id="GO:0000155">
    <property type="term" value="F:phosphorelay sensor kinase activity"/>
    <property type="evidence" value="ECO:0007669"/>
    <property type="project" value="InterPro"/>
</dbReference>
<accession>X1DKM0</accession>
<dbReference type="SUPFAM" id="SSF55874">
    <property type="entry name" value="ATPase domain of HSP90 chaperone/DNA topoisomerase II/histidine kinase"/>
    <property type="match status" value="1"/>
</dbReference>
<protein>
    <recommendedName>
        <fullName evidence="2">histidine kinase</fullName>
        <ecNumber evidence="2">2.7.13.3</ecNumber>
    </recommendedName>
</protein>
<feature type="non-terminal residue" evidence="9">
    <location>
        <position position="280"/>
    </location>
</feature>
<dbReference type="CDD" id="cd06225">
    <property type="entry name" value="HAMP"/>
    <property type="match status" value="1"/>
</dbReference>
<dbReference type="EMBL" id="BART01025117">
    <property type="protein sequence ID" value="GAG96946.1"/>
    <property type="molecule type" value="Genomic_DNA"/>
</dbReference>
<dbReference type="PROSITE" id="PS50109">
    <property type="entry name" value="HIS_KIN"/>
    <property type="match status" value="1"/>
</dbReference>
<dbReference type="SMART" id="SM00387">
    <property type="entry name" value="HATPase_c"/>
    <property type="match status" value="1"/>
</dbReference>
<evidence type="ECO:0000259" key="8">
    <source>
        <dbReference type="PROSITE" id="PS50885"/>
    </source>
</evidence>
<dbReference type="GO" id="GO:0016020">
    <property type="term" value="C:membrane"/>
    <property type="evidence" value="ECO:0007669"/>
    <property type="project" value="InterPro"/>
</dbReference>
<organism evidence="9">
    <name type="scientific">marine sediment metagenome</name>
    <dbReference type="NCBI Taxonomy" id="412755"/>
    <lineage>
        <taxon>unclassified sequences</taxon>
        <taxon>metagenomes</taxon>
        <taxon>ecological metagenomes</taxon>
    </lineage>
</organism>
<evidence type="ECO:0000256" key="5">
    <source>
        <dbReference type="ARBA" id="ARBA00022777"/>
    </source>
</evidence>
<dbReference type="InterPro" id="IPR036097">
    <property type="entry name" value="HisK_dim/P_sf"/>
</dbReference>
<keyword evidence="5" id="KW-0418">Kinase</keyword>
<sequence>MSKIITKPIGLLANASEKVAQGDLDTLVNVKSSNEIGVLASSFNQMVVSLRKSRNELEQWGKEMEKRVEKRTEELEHANLKLQELDHLKSLFIASMSHELRTPLNSIIGFTGIILQGMSGEINSEQEKQLTLVKNSANHLLALINDIIDISKIEAGKVEITIEEFDLSVLAQEIMDSFAVVVDKKGLELSLTTPPTLIIKSDKRRIEQVLVNFVSNAVKFTNRGEIEIKIVKKDKMVEMSVRDNGIGIKKENMNKLFKTFSRIPIKDRTIEGTGLGLYLS</sequence>
<dbReference type="PROSITE" id="PS50885">
    <property type="entry name" value="HAMP"/>
    <property type="match status" value="1"/>
</dbReference>
<comment type="caution">
    <text evidence="9">The sequence shown here is derived from an EMBL/GenBank/DDBJ whole genome shotgun (WGS) entry which is preliminary data.</text>
</comment>
<dbReference type="InterPro" id="IPR003661">
    <property type="entry name" value="HisK_dim/P_dom"/>
</dbReference>
<dbReference type="CDD" id="cd00082">
    <property type="entry name" value="HisKA"/>
    <property type="match status" value="1"/>
</dbReference>
<evidence type="ECO:0000313" key="9">
    <source>
        <dbReference type="EMBL" id="GAG96946.1"/>
    </source>
</evidence>
<dbReference type="InterPro" id="IPR005467">
    <property type="entry name" value="His_kinase_dom"/>
</dbReference>
<evidence type="ECO:0000256" key="1">
    <source>
        <dbReference type="ARBA" id="ARBA00000085"/>
    </source>
</evidence>
<proteinExistence type="predicted"/>
<dbReference type="SUPFAM" id="SSF47384">
    <property type="entry name" value="Homodimeric domain of signal transducing histidine kinase"/>
    <property type="match status" value="1"/>
</dbReference>
<dbReference type="PANTHER" id="PTHR43711:SF31">
    <property type="entry name" value="HISTIDINE KINASE"/>
    <property type="match status" value="1"/>
</dbReference>
<feature type="domain" description="Histidine kinase" evidence="7">
    <location>
        <begin position="95"/>
        <end position="280"/>
    </location>
</feature>
<dbReference type="InterPro" id="IPR036890">
    <property type="entry name" value="HATPase_C_sf"/>
</dbReference>
<comment type="catalytic activity">
    <reaction evidence="1">
        <text>ATP + protein L-histidine = ADP + protein N-phospho-L-histidine.</text>
        <dbReference type="EC" id="2.7.13.3"/>
    </reaction>
</comment>
<dbReference type="EC" id="2.7.13.3" evidence="2"/>
<evidence type="ECO:0000256" key="6">
    <source>
        <dbReference type="ARBA" id="ARBA00023012"/>
    </source>
</evidence>
<dbReference type="InterPro" id="IPR003594">
    <property type="entry name" value="HATPase_dom"/>
</dbReference>
<dbReference type="InterPro" id="IPR050736">
    <property type="entry name" value="Sensor_HK_Regulatory"/>
</dbReference>
<gene>
    <name evidence="9" type="ORF">S01H4_45160</name>
</gene>
<dbReference type="AlphaFoldDB" id="X1DKM0"/>
<dbReference type="InterPro" id="IPR004358">
    <property type="entry name" value="Sig_transdc_His_kin-like_C"/>
</dbReference>
<reference evidence="9" key="1">
    <citation type="journal article" date="2014" name="Front. Microbiol.">
        <title>High frequency of phylogenetically diverse reductive dehalogenase-homologous genes in deep subseafloor sedimentary metagenomes.</title>
        <authorList>
            <person name="Kawai M."/>
            <person name="Futagami T."/>
            <person name="Toyoda A."/>
            <person name="Takaki Y."/>
            <person name="Nishi S."/>
            <person name="Hori S."/>
            <person name="Arai W."/>
            <person name="Tsubouchi T."/>
            <person name="Morono Y."/>
            <person name="Uchiyama I."/>
            <person name="Ito T."/>
            <person name="Fujiyama A."/>
            <person name="Inagaki F."/>
            <person name="Takami H."/>
        </authorList>
    </citation>
    <scope>NUCLEOTIDE SEQUENCE</scope>
    <source>
        <strain evidence="9">Expedition CK06-06</strain>
    </source>
</reference>
<dbReference type="InterPro" id="IPR003660">
    <property type="entry name" value="HAMP_dom"/>
</dbReference>
<dbReference type="Pfam" id="PF00512">
    <property type="entry name" value="HisKA"/>
    <property type="match status" value="1"/>
</dbReference>
<dbReference type="SMART" id="SM00388">
    <property type="entry name" value="HisKA"/>
    <property type="match status" value="1"/>
</dbReference>
<dbReference type="SUPFAM" id="SSF158472">
    <property type="entry name" value="HAMP domain-like"/>
    <property type="match status" value="1"/>
</dbReference>
<name>X1DKM0_9ZZZZ</name>
<dbReference type="Gene3D" id="1.10.287.130">
    <property type="match status" value="1"/>
</dbReference>
<evidence type="ECO:0000259" key="7">
    <source>
        <dbReference type="PROSITE" id="PS50109"/>
    </source>
</evidence>
<dbReference type="SMART" id="SM00304">
    <property type="entry name" value="HAMP"/>
    <property type="match status" value="1"/>
</dbReference>
<keyword evidence="3" id="KW-0597">Phosphoprotein</keyword>
<dbReference type="Gene3D" id="6.10.340.10">
    <property type="match status" value="1"/>
</dbReference>
<dbReference type="PRINTS" id="PR00344">
    <property type="entry name" value="BCTRLSENSOR"/>
</dbReference>
<dbReference type="Gene3D" id="3.30.565.10">
    <property type="entry name" value="Histidine kinase-like ATPase, C-terminal domain"/>
    <property type="match status" value="1"/>
</dbReference>
<dbReference type="Pfam" id="PF00672">
    <property type="entry name" value="HAMP"/>
    <property type="match status" value="1"/>
</dbReference>
<evidence type="ECO:0000256" key="3">
    <source>
        <dbReference type="ARBA" id="ARBA00022553"/>
    </source>
</evidence>
<feature type="domain" description="HAMP" evidence="8">
    <location>
        <begin position="3"/>
        <end position="55"/>
    </location>
</feature>
<keyword evidence="6" id="KW-0902">Two-component regulatory system</keyword>
<dbReference type="Pfam" id="PF02518">
    <property type="entry name" value="HATPase_c"/>
    <property type="match status" value="1"/>
</dbReference>
<keyword evidence="4" id="KW-0808">Transferase</keyword>
<dbReference type="PANTHER" id="PTHR43711">
    <property type="entry name" value="TWO-COMPONENT HISTIDINE KINASE"/>
    <property type="match status" value="1"/>
</dbReference>
<evidence type="ECO:0000256" key="2">
    <source>
        <dbReference type="ARBA" id="ARBA00012438"/>
    </source>
</evidence>